<feature type="region of interest" description="Disordered" evidence="1">
    <location>
        <begin position="1"/>
        <end position="51"/>
    </location>
</feature>
<evidence type="ECO:0000313" key="3">
    <source>
        <dbReference type="Proteomes" id="UP000054988"/>
    </source>
</evidence>
<dbReference type="Proteomes" id="UP000054988">
    <property type="component" value="Unassembled WGS sequence"/>
</dbReference>
<organism evidence="2 3">
    <name type="scientific">Moniliophthora roreri</name>
    <name type="common">Frosty pod rot fungus</name>
    <name type="synonym">Monilia roreri</name>
    <dbReference type="NCBI Taxonomy" id="221103"/>
    <lineage>
        <taxon>Eukaryota</taxon>
        <taxon>Fungi</taxon>
        <taxon>Dikarya</taxon>
        <taxon>Basidiomycota</taxon>
        <taxon>Agaricomycotina</taxon>
        <taxon>Agaricomycetes</taxon>
        <taxon>Agaricomycetidae</taxon>
        <taxon>Agaricales</taxon>
        <taxon>Marasmiineae</taxon>
        <taxon>Marasmiaceae</taxon>
        <taxon>Moniliophthora</taxon>
    </lineage>
</organism>
<feature type="compositionally biased region" description="Polar residues" evidence="1">
    <location>
        <begin position="11"/>
        <end position="27"/>
    </location>
</feature>
<sequence length="109" mass="11518">MSPPVNGVHSDLQSTENTQGTSNTDLQSIEADLARVSSVLSPGHNTDPEQELSEANVVELLQQLDNADGAMTGVEEKLNNVLGQLDSLLAALERKDGSGETDENSVSEN</sequence>
<gene>
    <name evidence="2" type="ORF">WG66_2639</name>
</gene>
<reference evidence="2 3" key="1">
    <citation type="submission" date="2015-12" db="EMBL/GenBank/DDBJ databases">
        <title>Draft genome sequence of Moniliophthora roreri, the causal agent of frosty pod rot of cacao.</title>
        <authorList>
            <person name="Aime M.C."/>
            <person name="Diaz-Valderrama J.R."/>
            <person name="Kijpornyongpan T."/>
            <person name="Phillips-Mora W."/>
        </authorList>
    </citation>
    <scope>NUCLEOTIDE SEQUENCE [LARGE SCALE GENOMIC DNA]</scope>
    <source>
        <strain evidence="2 3">MCA 2952</strain>
    </source>
</reference>
<comment type="caution">
    <text evidence="2">The sequence shown here is derived from an EMBL/GenBank/DDBJ whole genome shotgun (WGS) entry which is preliminary data.</text>
</comment>
<proteinExistence type="predicted"/>
<dbReference type="AlphaFoldDB" id="A0A0W0G8E4"/>
<dbReference type="EMBL" id="LATX01000850">
    <property type="protein sequence ID" value="KTB44796.1"/>
    <property type="molecule type" value="Genomic_DNA"/>
</dbReference>
<protein>
    <submittedName>
        <fullName evidence="2">Uncharacterized protein</fullName>
    </submittedName>
</protein>
<evidence type="ECO:0000256" key="1">
    <source>
        <dbReference type="SAM" id="MobiDB-lite"/>
    </source>
</evidence>
<name>A0A0W0G8E4_MONRR</name>
<accession>A0A0W0G8E4</accession>
<evidence type="ECO:0000313" key="2">
    <source>
        <dbReference type="EMBL" id="KTB44796.1"/>
    </source>
</evidence>